<keyword evidence="4" id="KW-1133">Transmembrane helix</keyword>
<comment type="function">
    <text evidence="8">Gustatory receptor which mediates acceptance or avoidance behavior, depending on its substrates.</text>
</comment>
<proteinExistence type="inferred from homology"/>
<dbReference type="GO" id="GO:0030425">
    <property type="term" value="C:dendrite"/>
    <property type="evidence" value="ECO:0007669"/>
    <property type="project" value="TreeGrafter"/>
</dbReference>
<evidence type="ECO:0000313" key="9">
    <source>
        <dbReference type="EMBL" id="KAE9533075.1"/>
    </source>
</evidence>
<keyword evidence="6 8" id="KW-0675">Receptor</keyword>
<dbReference type="AlphaFoldDB" id="A0A6G0TI11"/>
<dbReference type="InterPro" id="IPR013604">
    <property type="entry name" value="7TM_chemorcpt"/>
</dbReference>
<reference evidence="9 10" key="1">
    <citation type="submission" date="2019-08" db="EMBL/GenBank/DDBJ databases">
        <title>The genome of the soybean aphid Biotype 1, its phylome, world population structure and adaptation to the North American continent.</title>
        <authorList>
            <person name="Giordano R."/>
            <person name="Donthu R.K."/>
            <person name="Hernandez A.G."/>
            <person name="Wright C.L."/>
            <person name="Zimin A.V."/>
        </authorList>
    </citation>
    <scope>NUCLEOTIDE SEQUENCE [LARGE SCALE GENOMIC DNA]</scope>
    <source>
        <tissue evidence="9">Whole aphids</tissue>
    </source>
</reference>
<dbReference type="GO" id="GO:0030424">
    <property type="term" value="C:axon"/>
    <property type="evidence" value="ECO:0007669"/>
    <property type="project" value="TreeGrafter"/>
</dbReference>
<gene>
    <name evidence="9" type="ORF">AGLY_009503</name>
</gene>
<name>A0A6G0TI11_APHGL</name>
<keyword evidence="3" id="KW-0812">Transmembrane</keyword>
<keyword evidence="2 8" id="KW-1003">Cell membrane</keyword>
<evidence type="ECO:0000256" key="3">
    <source>
        <dbReference type="ARBA" id="ARBA00022692"/>
    </source>
</evidence>
<evidence type="ECO:0000256" key="5">
    <source>
        <dbReference type="ARBA" id="ARBA00023136"/>
    </source>
</evidence>
<comment type="caution">
    <text evidence="9">The sequence shown here is derived from an EMBL/GenBank/DDBJ whole genome shotgun (WGS) entry which is preliminary data.</text>
</comment>
<evidence type="ECO:0000313" key="10">
    <source>
        <dbReference type="Proteomes" id="UP000475862"/>
    </source>
</evidence>
<dbReference type="GO" id="GO:0005886">
    <property type="term" value="C:plasma membrane"/>
    <property type="evidence" value="ECO:0007669"/>
    <property type="project" value="UniProtKB-SubCell"/>
</dbReference>
<dbReference type="GO" id="GO:0007165">
    <property type="term" value="P:signal transduction"/>
    <property type="evidence" value="ECO:0007669"/>
    <property type="project" value="UniProtKB-KW"/>
</dbReference>
<keyword evidence="5 8" id="KW-0472">Membrane</keyword>
<evidence type="ECO:0000256" key="2">
    <source>
        <dbReference type="ARBA" id="ARBA00022475"/>
    </source>
</evidence>
<accession>A0A6G0TI11</accession>
<sequence>MVNAGHSARFADELKRGCDRTVESGRHLPEFWFRTVWSAVFLCVLHYKYHEFTDLSTAEILTQTTVPLGCCVYCGSTMECQYAAACGALARRFASVNRRTGELARELGAGRCRARRDHQRAADRLAGLSAEHCRLVRLVRLFNDEYGVPIFLTTTCLLLSQIYAMNDVVSVVVGSDTFEASYERYAYVIDAFSWTFAWFRLWWICYRADDLVTRVHLTAKIMLENDINSFPENIRKMALDFLDQLLHRHVRITAWGFYDVNKELLFMVLGYQFGLCLICTQFTTSGLQLINNITIVNQNSTTSMEKHS</sequence>
<dbReference type="PANTHER" id="PTHR21143:SF121">
    <property type="entry name" value="GUSTATORY AND ODORANT RECEPTOR 21A"/>
    <property type="match status" value="1"/>
</dbReference>
<evidence type="ECO:0000256" key="7">
    <source>
        <dbReference type="ARBA" id="ARBA00023224"/>
    </source>
</evidence>
<comment type="similarity">
    <text evidence="8">Belongs to the insect chemoreceptor superfamily. Gustatory receptor (GR) family.</text>
</comment>
<dbReference type="PANTHER" id="PTHR21143">
    <property type="entry name" value="INVERTEBRATE GUSTATORY RECEPTOR"/>
    <property type="match status" value="1"/>
</dbReference>
<dbReference type="OrthoDB" id="6603467at2759"/>
<keyword evidence="7 8" id="KW-0807">Transducer</keyword>
<evidence type="ECO:0000256" key="8">
    <source>
        <dbReference type="RuleBase" id="RU363108"/>
    </source>
</evidence>
<evidence type="ECO:0000256" key="4">
    <source>
        <dbReference type="ARBA" id="ARBA00022989"/>
    </source>
</evidence>
<organism evidence="9 10">
    <name type="scientific">Aphis glycines</name>
    <name type="common">Soybean aphid</name>
    <dbReference type="NCBI Taxonomy" id="307491"/>
    <lineage>
        <taxon>Eukaryota</taxon>
        <taxon>Metazoa</taxon>
        <taxon>Ecdysozoa</taxon>
        <taxon>Arthropoda</taxon>
        <taxon>Hexapoda</taxon>
        <taxon>Insecta</taxon>
        <taxon>Pterygota</taxon>
        <taxon>Neoptera</taxon>
        <taxon>Paraneoptera</taxon>
        <taxon>Hemiptera</taxon>
        <taxon>Sternorrhyncha</taxon>
        <taxon>Aphidomorpha</taxon>
        <taxon>Aphidoidea</taxon>
        <taxon>Aphididae</taxon>
        <taxon>Aphidini</taxon>
        <taxon>Aphis</taxon>
        <taxon>Aphis</taxon>
    </lineage>
</organism>
<dbReference type="GO" id="GO:0043025">
    <property type="term" value="C:neuronal cell body"/>
    <property type="evidence" value="ECO:0007669"/>
    <property type="project" value="TreeGrafter"/>
</dbReference>
<evidence type="ECO:0000256" key="6">
    <source>
        <dbReference type="ARBA" id="ARBA00023170"/>
    </source>
</evidence>
<dbReference type="EMBL" id="VYZN01000037">
    <property type="protein sequence ID" value="KAE9533075.1"/>
    <property type="molecule type" value="Genomic_DNA"/>
</dbReference>
<dbReference type="Proteomes" id="UP000475862">
    <property type="component" value="Unassembled WGS sequence"/>
</dbReference>
<dbReference type="Pfam" id="PF08395">
    <property type="entry name" value="7tm_7"/>
    <property type="match status" value="1"/>
</dbReference>
<protein>
    <recommendedName>
        <fullName evidence="8">Gustatory receptor</fullName>
    </recommendedName>
</protein>
<comment type="subcellular location">
    <subcellularLocation>
        <location evidence="1 8">Cell membrane</location>
        <topology evidence="1 8">Multi-pass membrane protein</topology>
    </subcellularLocation>
</comment>
<keyword evidence="10" id="KW-1185">Reference proteome</keyword>
<evidence type="ECO:0000256" key="1">
    <source>
        <dbReference type="ARBA" id="ARBA00004651"/>
    </source>
</evidence>
<dbReference type="GO" id="GO:0050909">
    <property type="term" value="P:sensory perception of taste"/>
    <property type="evidence" value="ECO:0007669"/>
    <property type="project" value="InterPro"/>
</dbReference>